<proteinExistence type="predicted"/>
<evidence type="ECO:0000313" key="3">
    <source>
        <dbReference type="Proteomes" id="UP001629156"/>
    </source>
</evidence>
<evidence type="ECO:0000313" key="2">
    <source>
        <dbReference type="EMBL" id="MFL9844079.1"/>
    </source>
</evidence>
<sequence>MKNLMYTAFVALLATSCLSDDDTELPPYEPVIIGEQFNMGADNTILVTEGWLNIAQTGSAVWKIQKYSGNGYAEFSSFQSGNDVNVGWLISPAFELPENNSRILNFEVAQSYVTSADNTFEVFISTDFNGTNLDTATWTRLDADTPGTNAVYFEFMDSGDISLANFSGTAYIGFKVVGSGNNSALDGSYQVDNVFIH</sequence>
<reference evidence="2 3" key="1">
    <citation type="submission" date="2024-06" db="EMBL/GenBank/DDBJ databases">
        <authorList>
            <person name="Kaempfer P."/>
            <person name="Viver T."/>
        </authorList>
    </citation>
    <scope>NUCLEOTIDE SEQUENCE [LARGE SCALE GENOMIC DNA]</scope>
    <source>
        <strain evidence="2 3">ST-119</strain>
    </source>
</reference>
<name>A0ABW8YUV6_9FLAO</name>
<keyword evidence="1" id="KW-0732">Signal</keyword>
<dbReference type="RefSeq" id="WP_408084333.1">
    <property type="nucleotide sequence ID" value="NZ_JBELPZ010000005.1"/>
</dbReference>
<organism evidence="2 3">
    <name type="scientific">Flavobacterium rhizosphaerae</name>
    <dbReference type="NCBI Taxonomy" id="3163298"/>
    <lineage>
        <taxon>Bacteria</taxon>
        <taxon>Pseudomonadati</taxon>
        <taxon>Bacteroidota</taxon>
        <taxon>Flavobacteriia</taxon>
        <taxon>Flavobacteriales</taxon>
        <taxon>Flavobacteriaceae</taxon>
        <taxon>Flavobacterium</taxon>
    </lineage>
</organism>
<feature type="chain" id="PRO_5046049196" evidence="1">
    <location>
        <begin position="20"/>
        <end position="197"/>
    </location>
</feature>
<gene>
    <name evidence="2" type="ORF">ABS766_06575</name>
</gene>
<protein>
    <submittedName>
        <fullName evidence="2">Choice-of-anchor J domain-containing protein</fullName>
    </submittedName>
</protein>
<dbReference type="Gene3D" id="2.60.120.200">
    <property type="match status" value="1"/>
</dbReference>
<feature type="signal peptide" evidence="1">
    <location>
        <begin position="1"/>
        <end position="19"/>
    </location>
</feature>
<dbReference type="Proteomes" id="UP001629156">
    <property type="component" value="Unassembled WGS sequence"/>
</dbReference>
<accession>A0ABW8YUV6</accession>
<dbReference type="EMBL" id="JBELPZ010000005">
    <property type="protein sequence ID" value="MFL9844079.1"/>
    <property type="molecule type" value="Genomic_DNA"/>
</dbReference>
<dbReference type="PROSITE" id="PS51257">
    <property type="entry name" value="PROKAR_LIPOPROTEIN"/>
    <property type="match status" value="1"/>
</dbReference>
<comment type="caution">
    <text evidence="2">The sequence shown here is derived from an EMBL/GenBank/DDBJ whole genome shotgun (WGS) entry which is preliminary data.</text>
</comment>
<evidence type="ECO:0000256" key="1">
    <source>
        <dbReference type="SAM" id="SignalP"/>
    </source>
</evidence>
<dbReference type="NCBIfam" id="NF038128">
    <property type="entry name" value="choice_anch_J"/>
    <property type="match status" value="1"/>
</dbReference>
<keyword evidence="3" id="KW-1185">Reference proteome</keyword>